<evidence type="ECO:0000256" key="7">
    <source>
        <dbReference type="ARBA" id="ARBA00022692"/>
    </source>
</evidence>
<keyword evidence="9 13" id="KW-0249">Electron transport</keyword>
<dbReference type="GO" id="GO:0070069">
    <property type="term" value="C:cytochrome complex"/>
    <property type="evidence" value="ECO:0007669"/>
    <property type="project" value="UniProtKB-UniRule"/>
</dbReference>
<evidence type="ECO:0000256" key="8">
    <source>
        <dbReference type="ARBA" id="ARBA00022723"/>
    </source>
</evidence>
<evidence type="ECO:0000256" key="2">
    <source>
        <dbReference type="ARBA" id="ARBA00009819"/>
    </source>
</evidence>
<evidence type="ECO:0000256" key="4">
    <source>
        <dbReference type="ARBA" id="ARBA00022475"/>
    </source>
</evidence>
<keyword evidence="6 13" id="KW-0349">Heme</keyword>
<keyword evidence="7 13" id="KW-0812">Transmembrane</keyword>
<dbReference type="STRING" id="525918.SAMN05660964_03395"/>
<feature type="transmembrane region" description="Helical" evidence="13">
    <location>
        <begin position="473"/>
        <end position="496"/>
    </location>
</feature>
<proteinExistence type="inferred from homology"/>
<name>A0A1H4GDA1_9GAMM</name>
<keyword evidence="11 13" id="KW-0408">Iron</keyword>
<evidence type="ECO:0000313" key="14">
    <source>
        <dbReference type="EMBL" id="SEB07251.1"/>
    </source>
</evidence>
<keyword evidence="4 13" id="KW-1003">Cell membrane</keyword>
<evidence type="ECO:0000256" key="1">
    <source>
        <dbReference type="ARBA" id="ARBA00004429"/>
    </source>
</evidence>
<feature type="transmembrane region" description="Helical" evidence="13">
    <location>
        <begin position="130"/>
        <end position="153"/>
    </location>
</feature>
<feature type="transmembrane region" description="Helical" evidence="13">
    <location>
        <begin position="390"/>
        <end position="412"/>
    </location>
</feature>
<comment type="subcellular location">
    <subcellularLocation>
        <location evidence="1">Cell inner membrane</location>
        <topology evidence="1">Multi-pass membrane protein</topology>
    </subcellularLocation>
</comment>
<evidence type="ECO:0000256" key="3">
    <source>
        <dbReference type="ARBA" id="ARBA00022448"/>
    </source>
</evidence>
<feature type="transmembrane region" description="Helical" evidence="13">
    <location>
        <begin position="186"/>
        <end position="210"/>
    </location>
</feature>
<dbReference type="PANTHER" id="PTHR30365:SF0">
    <property type="entry name" value="CYTOCHROME BD-I UBIQUINOL OXIDASE SUBUNIT 1"/>
    <property type="match status" value="1"/>
</dbReference>
<evidence type="ECO:0000256" key="11">
    <source>
        <dbReference type="ARBA" id="ARBA00023004"/>
    </source>
</evidence>
<dbReference type="OrthoDB" id="9807042at2"/>
<reference evidence="14 15" key="1">
    <citation type="submission" date="2016-10" db="EMBL/GenBank/DDBJ databases">
        <authorList>
            <person name="de Groot N.N."/>
        </authorList>
    </citation>
    <scope>NUCLEOTIDE SEQUENCE [LARGE SCALE GENOMIC DNA]</scope>
    <source>
        <strain evidence="14 15">DSM 21228</strain>
    </source>
</reference>
<keyword evidence="12 13" id="KW-0472">Membrane</keyword>
<dbReference type="Pfam" id="PF01654">
    <property type="entry name" value="Cyt_bd_oxida_I"/>
    <property type="match status" value="1"/>
</dbReference>
<keyword evidence="5" id="KW-0997">Cell inner membrane</keyword>
<evidence type="ECO:0000256" key="9">
    <source>
        <dbReference type="ARBA" id="ARBA00022982"/>
    </source>
</evidence>
<keyword evidence="15" id="KW-1185">Reference proteome</keyword>
<keyword evidence="8 13" id="KW-0479">Metal-binding</keyword>
<organism evidence="14 15">
    <name type="scientific">Thiothrix caldifontis</name>
    <dbReference type="NCBI Taxonomy" id="525918"/>
    <lineage>
        <taxon>Bacteria</taxon>
        <taxon>Pseudomonadati</taxon>
        <taxon>Pseudomonadota</taxon>
        <taxon>Gammaproteobacteria</taxon>
        <taxon>Thiotrichales</taxon>
        <taxon>Thiotrichaceae</taxon>
        <taxon>Thiothrix</taxon>
    </lineage>
</organism>
<feature type="transmembrane region" description="Helical" evidence="13">
    <location>
        <begin position="222"/>
        <end position="240"/>
    </location>
</feature>
<gene>
    <name evidence="14" type="ORF">SAMN05660964_03395</name>
</gene>
<accession>A0A1H4GDA1</accession>
<evidence type="ECO:0000256" key="13">
    <source>
        <dbReference type="PIRNR" id="PIRNR006446"/>
    </source>
</evidence>
<evidence type="ECO:0000256" key="12">
    <source>
        <dbReference type="ARBA" id="ARBA00023136"/>
    </source>
</evidence>
<feature type="transmembrane region" description="Helical" evidence="13">
    <location>
        <begin position="56"/>
        <end position="74"/>
    </location>
</feature>
<feature type="transmembrane region" description="Helical" evidence="13">
    <location>
        <begin position="424"/>
        <end position="446"/>
    </location>
</feature>
<dbReference type="InterPro" id="IPR002585">
    <property type="entry name" value="Cyt-d_ubiquinol_oxidase_su_1"/>
</dbReference>
<evidence type="ECO:0000256" key="6">
    <source>
        <dbReference type="ARBA" id="ARBA00022617"/>
    </source>
</evidence>
<feature type="transmembrane region" description="Helical" evidence="13">
    <location>
        <begin position="94"/>
        <end position="118"/>
    </location>
</feature>
<keyword evidence="3 13" id="KW-0813">Transport</keyword>
<dbReference type="EMBL" id="FNQP01000031">
    <property type="protein sequence ID" value="SEB07251.1"/>
    <property type="molecule type" value="Genomic_DNA"/>
</dbReference>
<dbReference type="GO" id="GO:0016682">
    <property type="term" value="F:oxidoreductase activity, acting on diphenols and related substances as donors, oxygen as acceptor"/>
    <property type="evidence" value="ECO:0007669"/>
    <property type="project" value="TreeGrafter"/>
</dbReference>
<protein>
    <submittedName>
        <fullName evidence="14">Cytochrome bd-I ubiquinol oxidase subunit 1 apoprotein</fullName>
    </submittedName>
</protein>
<dbReference type="GO" id="GO:0019646">
    <property type="term" value="P:aerobic electron transport chain"/>
    <property type="evidence" value="ECO:0007669"/>
    <property type="project" value="InterPro"/>
</dbReference>
<dbReference type="PANTHER" id="PTHR30365">
    <property type="entry name" value="CYTOCHROME D UBIQUINOL OXIDASE"/>
    <property type="match status" value="1"/>
</dbReference>
<dbReference type="Proteomes" id="UP000199397">
    <property type="component" value="Unassembled WGS sequence"/>
</dbReference>
<dbReference type="GO" id="GO:0005886">
    <property type="term" value="C:plasma membrane"/>
    <property type="evidence" value="ECO:0007669"/>
    <property type="project" value="UniProtKB-SubCell"/>
</dbReference>
<evidence type="ECO:0000256" key="5">
    <source>
        <dbReference type="ARBA" id="ARBA00022519"/>
    </source>
</evidence>
<dbReference type="RefSeq" id="WP_093070546.1">
    <property type="nucleotide sequence ID" value="NZ_FNQP01000031.1"/>
</dbReference>
<keyword evidence="10 13" id="KW-1133">Transmembrane helix</keyword>
<evidence type="ECO:0000313" key="15">
    <source>
        <dbReference type="Proteomes" id="UP000199397"/>
    </source>
</evidence>
<dbReference type="GO" id="GO:0046872">
    <property type="term" value="F:metal ion binding"/>
    <property type="evidence" value="ECO:0007669"/>
    <property type="project" value="UniProtKB-UniRule"/>
</dbReference>
<comment type="similarity">
    <text evidence="2 13">Belongs to the cytochrome ubiquinol oxidase subunit 1 family.</text>
</comment>
<dbReference type="PIRSF" id="PIRSF006446">
    <property type="entry name" value="Cyt_quinol_oxidase_1"/>
    <property type="match status" value="1"/>
</dbReference>
<evidence type="ECO:0000256" key="10">
    <source>
        <dbReference type="ARBA" id="ARBA00022989"/>
    </source>
</evidence>
<dbReference type="AlphaFoldDB" id="A0A1H4GDA1"/>
<dbReference type="GO" id="GO:0020037">
    <property type="term" value="F:heme binding"/>
    <property type="evidence" value="ECO:0007669"/>
    <property type="project" value="TreeGrafter"/>
</dbReference>
<dbReference type="GO" id="GO:0009055">
    <property type="term" value="F:electron transfer activity"/>
    <property type="evidence" value="ECO:0007669"/>
    <property type="project" value="UniProtKB-UniRule"/>
</dbReference>
<sequence>MITETVVDLSRWQFAITALYHFLFVPLTLGMTFILAIMESVYVMTGKQVYQDMVRFWGKLFGINFALGVTTGLTMEFQFGTNWAYYSHYVGDVFGAPLAIEGLMAFFLESTFVGLFFFGWERLSKQAHLLVTWLMAIGTNLSALWILIANGWMQNPVGSEFSYETMRMEMVDFAAVLFNPVAQVKFVHTVSAGYVCGAMFVMGISAWYILKKRDLAFAQRSFAIAAAFGFAAILSTIVLGDESGYEAGDVQKMKLAAIEAEWETHPAPAGFNLIAFPDQETGTNGLEVKIPWALGLIATRSLTEEVKGINDLVEANTQRIRNGMQAYGILLKLRQKTATEAEKAQFDTLKADLGYGLLLKRYTPNVSDATEEQIKLAAKGTVPWVAPLFWTFRIMVASGFFMLMVFGLAFYYSAQKTAWHKPWLLRLAFYSIPLPWIAIETGWFVAEIGRQPWAIGEVLPTFLGTSTLTEWDLIGSITGFVLFYTLLLVAEMYLMVKFARIGPASLHTGRYHGEHADGGHAGAVFADKLNDHV</sequence>
<feature type="transmembrane region" description="Helical" evidence="13">
    <location>
        <begin position="20"/>
        <end position="44"/>
    </location>
</feature>